<organism evidence="2 3">
    <name type="scientific">Collybiopsis confluens</name>
    <dbReference type="NCBI Taxonomy" id="2823264"/>
    <lineage>
        <taxon>Eukaryota</taxon>
        <taxon>Fungi</taxon>
        <taxon>Dikarya</taxon>
        <taxon>Basidiomycota</taxon>
        <taxon>Agaricomycotina</taxon>
        <taxon>Agaricomycetes</taxon>
        <taxon>Agaricomycetidae</taxon>
        <taxon>Agaricales</taxon>
        <taxon>Marasmiineae</taxon>
        <taxon>Omphalotaceae</taxon>
        <taxon>Collybiopsis</taxon>
    </lineage>
</organism>
<accession>A0A8H5H806</accession>
<sequence>MPPLSDDALFLINQAAAALISHVKSRENLILTDEDIIRSWAKEFALAVSKYRRIVRVLTQNRSNEVAFAPSAEVLSTLLAADKFLLKNVHWSWDDSWLDQRWKNAAAERKMVWETEEERRRKARESEEEHARIAKAEALLCMENIEIDYPTAEELEAYRRETGAVPDESQKTPPIHSFNPIFNSTDIDNDTLARFSPLTFQRQFSLPPQTILANTADKNESLYTGTNNRVAQLPDSPTKKAYYSPD</sequence>
<evidence type="ECO:0000256" key="1">
    <source>
        <dbReference type="SAM" id="MobiDB-lite"/>
    </source>
</evidence>
<dbReference type="EMBL" id="JAACJN010000076">
    <property type="protein sequence ID" value="KAF5378407.1"/>
    <property type="molecule type" value="Genomic_DNA"/>
</dbReference>
<dbReference type="Proteomes" id="UP000518752">
    <property type="component" value="Unassembled WGS sequence"/>
</dbReference>
<evidence type="ECO:0000313" key="3">
    <source>
        <dbReference type="Proteomes" id="UP000518752"/>
    </source>
</evidence>
<proteinExistence type="predicted"/>
<reference evidence="2 3" key="1">
    <citation type="journal article" date="2020" name="ISME J.">
        <title>Uncovering the hidden diversity of litter-decomposition mechanisms in mushroom-forming fungi.</title>
        <authorList>
            <person name="Floudas D."/>
            <person name="Bentzer J."/>
            <person name="Ahren D."/>
            <person name="Johansson T."/>
            <person name="Persson P."/>
            <person name="Tunlid A."/>
        </authorList>
    </citation>
    <scope>NUCLEOTIDE SEQUENCE [LARGE SCALE GENOMIC DNA]</scope>
    <source>
        <strain evidence="2 3">CBS 406.79</strain>
    </source>
</reference>
<keyword evidence="3" id="KW-1185">Reference proteome</keyword>
<gene>
    <name evidence="2" type="ORF">D9757_011166</name>
</gene>
<name>A0A8H5H806_9AGAR</name>
<dbReference type="OrthoDB" id="3068015at2759"/>
<feature type="region of interest" description="Disordered" evidence="1">
    <location>
        <begin position="223"/>
        <end position="246"/>
    </location>
</feature>
<protein>
    <submittedName>
        <fullName evidence="2">Uncharacterized protein</fullName>
    </submittedName>
</protein>
<dbReference type="AlphaFoldDB" id="A0A8H5H806"/>
<comment type="caution">
    <text evidence="2">The sequence shown here is derived from an EMBL/GenBank/DDBJ whole genome shotgun (WGS) entry which is preliminary data.</text>
</comment>
<evidence type="ECO:0000313" key="2">
    <source>
        <dbReference type="EMBL" id="KAF5378407.1"/>
    </source>
</evidence>